<reference evidence="2" key="2">
    <citation type="submission" date="2018-07" db="EMBL/GenBank/DDBJ databases">
        <authorList>
            <person name="Wilson K.M."/>
            <person name="Ely B."/>
        </authorList>
    </citation>
    <scope>NUCLEOTIDE SEQUENCE</scope>
</reference>
<protein>
    <submittedName>
        <fullName evidence="2">Uncharacterized protein</fullName>
    </submittedName>
</protein>
<reference evidence="3" key="1">
    <citation type="submission" date="2018-07" db="EMBL/GenBank/DDBJ databases">
        <title>Giant CbK-like Caulobacter bacteriophages have genetically divergent genomes.</title>
        <authorList>
            <person name="Wilson K.M."/>
            <person name="Ely B."/>
        </authorList>
    </citation>
    <scope>NUCLEOTIDE SEQUENCE [LARGE SCALE GENOMIC DNA]</scope>
</reference>
<reference evidence="3" key="3">
    <citation type="submission" date="2018-09" db="EMBL/GenBank/DDBJ databases">
        <title>Giant CbK-like Caulobacter bacteriophages have genetically divergent genomes.</title>
        <authorList>
            <person name="Wilson K."/>
            <person name="Ely B."/>
        </authorList>
    </citation>
    <scope>NUCLEOTIDE SEQUENCE [LARGE SCALE GENOMIC DNA]</scope>
</reference>
<keyword evidence="3" id="KW-1185">Reference proteome</keyword>
<name>A0A385EG25_9CAUD</name>
<dbReference type="Proteomes" id="UP000259683">
    <property type="component" value="Segment"/>
</dbReference>
<evidence type="ECO:0000313" key="2">
    <source>
        <dbReference type="EMBL" id="AXQ70085.1"/>
    </source>
</evidence>
<dbReference type="EMBL" id="MH588547">
    <property type="protein sequence ID" value="AXQ69585.1"/>
    <property type="molecule type" value="Genomic_DNA"/>
</dbReference>
<sequence length="187" mass="21234">MFRYIAALFDHIVHYKLAPAHLKVENQGALERLQAADRQIEAGVYAGSDVRGTRAYAFHHIPPRERLIAANKGRDVTSLTPRRERRLSVAGKKPWEPLLVTEPPRDPEELAREREDEARALRDSAEHLAKRAATRLARQRMRERYAPYRSAGQEVLSNVGLDATWVRAGYQQAIDDAHPIAETPDEV</sequence>
<accession>A0A385EG25</accession>
<dbReference type="EMBL" id="MH588547">
    <property type="protein sequence ID" value="AXQ70085.1"/>
    <property type="molecule type" value="Genomic_DNA"/>
</dbReference>
<evidence type="ECO:0000313" key="3">
    <source>
        <dbReference type="Proteomes" id="UP000259683"/>
    </source>
</evidence>
<reference evidence="2" key="4">
    <citation type="submission" date="2021-07" db="EMBL/GenBank/DDBJ databases">
        <title>Giant CbK-like Caulobacter bacteriophages have genetically divergent genomes.</title>
        <authorList>
            <person name="Wilson K."/>
            <person name="Ely B."/>
        </authorList>
    </citation>
    <scope>NUCLEOTIDE SEQUENCE</scope>
</reference>
<evidence type="ECO:0000313" key="1">
    <source>
        <dbReference type="EMBL" id="AXQ69585.1"/>
    </source>
</evidence>
<organism evidence="2 3">
    <name type="scientific">Caulobacter phage CcrSC</name>
    <dbReference type="NCBI Taxonomy" id="2283272"/>
    <lineage>
        <taxon>Viruses</taxon>
        <taxon>Duplodnaviria</taxon>
        <taxon>Heunggongvirae</taxon>
        <taxon>Uroviricota</taxon>
        <taxon>Caudoviricetes</taxon>
        <taxon>Jeanschmidtviridae</taxon>
        <taxon>Bertelyvirus</taxon>
        <taxon>Bertelyvirus SC</taxon>
    </lineage>
</organism>
<gene>
    <name evidence="1" type="ORF">CcrSC_gp003</name>
    <name evidence="2" type="ORF">CcrSC_gp503</name>
</gene>
<proteinExistence type="predicted"/>